<evidence type="ECO:0000313" key="2">
    <source>
        <dbReference type="Proteomes" id="UP001189429"/>
    </source>
</evidence>
<sequence length="283" mass="31960">GDRLLHRCNAKCCQKHVPPAHLNPIFSTHSGSESLQNQAVTLLAKLTGTSHANTHIMFGVHHKAVARIWSNVEQADVEVDEAIFDKMDLTDGPEPLGDPTHPVMREQWLGIAQRGKPRTLTLTRLSPEMAEKRAPGPGAARKVEWKPLAERWLKDRDVVFHSDSARSYKLRAPGVIHDFVVHKKKYKNVGGKRALIPPRYVELKTHALPSGKHLKVKSGTQIIDRAWRFIEDRLHRSATAKAGTKLLAAKTRSAQYDYWHKDDDLWAKTGEMVQHIMRDVLMA</sequence>
<organism evidence="1 2">
    <name type="scientific">Prorocentrum cordatum</name>
    <dbReference type="NCBI Taxonomy" id="2364126"/>
    <lineage>
        <taxon>Eukaryota</taxon>
        <taxon>Sar</taxon>
        <taxon>Alveolata</taxon>
        <taxon>Dinophyceae</taxon>
        <taxon>Prorocentrales</taxon>
        <taxon>Prorocentraceae</taxon>
        <taxon>Prorocentrum</taxon>
    </lineage>
</organism>
<comment type="caution">
    <text evidence="1">The sequence shown here is derived from an EMBL/GenBank/DDBJ whole genome shotgun (WGS) entry which is preliminary data.</text>
</comment>
<keyword evidence="2" id="KW-1185">Reference proteome</keyword>
<proteinExistence type="predicted"/>
<accession>A0ABN9UZV1</accession>
<dbReference type="Proteomes" id="UP001189429">
    <property type="component" value="Unassembled WGS sequence"/>
</dbReference>
<protein>
    <submittedName>
        <fullName evidence="1">Uncharacterized protein</fullName>
    </submittedName>
</protein>
<reference evidence="1" key="1">
    <citation type="submission" date="2023-10" db="EMBL/GenBank/DDBJ databases">
        <authorList>
            <person name="Chen Y."/>
            <person name="Shah S."/>
            <person name="Dougan E. K."/>
            <person name="Thang M."/>
            <person name="Chan C."/>
        </authorList>
    </citation>
    <scope>NUCLEOTIDE SEQUENCE [LARGE SCALE GENOMIC DNA]</scope>
</reference>
<name>A0ABN9UZV1_9DINO</name>
<feature type="non-terminal residue" evidence="1">
    <location>
        <position position="1"/>
    </location>
</feature>
<dbReference type="EMBL" id="CAUYUJ010016493">
    <property type="protein sequence ID" value="CAK0865877.1"/>
    <property type="molecule type" value="Genomic_DNA"/>
</dbReference>
<evidence type="ECO:0000313" key="1">
    <source>
        <dbReference type="EMBL" id="CAK0865877.1"/>
    </source>
</evidence>
<gene>
    <name evidence="1" type="ORF">PCOR1329_LOCUS53284</name>
</gene>